<evidence type="ECO:0000259" key="2">
    <source>
        <dbReference type="Pfam" id="PF18475"/>
    </source>
</evidence>
<dbReference type="EMBL" id="FPBX01000021">
    <property type="protein sequence ID" value="SFU78672.1"/>
    <property type="molecule type" value="Genomic_DNA"/>
</dbReference>
<evidence type="ECO:0000313" key="4">
    <source>
        <dbReference type="Proteomes" id="UP000183656"/>
    </source>
</evidence>
<dbReference type="PANTHER" id="PTHR46523">
    <property type="entry name" value="DCTP PYROPHOSPHATASE 1"/>
    <property type="match status" value="1"/>
</dbReference>
<protein>
    <submittedName>
        <fullName evidence="3">NTP pyrophosphatase, house-cleaning of non-canonical NTPs</fullName>
    </submittedName>
</protein>
<reference evidence="3 4" key="1">
    <citation type="submission" date="2016-10" db="EMBL/GenBank/DDBJ databases">
        <authorList>
            <person name="de Groot N.N."/>
        </authorList>
    </citation>
    <scope>NUCLEOTIDE SEQUENCE [LARGE SCALE GENOMIC DNA]</scope>
    <source>
        <strain evidence="3 4">R-24608</strain>
    </source>
</reference>
<dbReference type="GO" id="GO:0047429">
    <property type="term" value="F:nucleoside triphosphate diphosphatase activity"/>
    <property type="evidence" value="ECO:0007669"/>
    <property type="project" value="InterPro"/>
</dbReference>
<dbReference type="GO" id="GO:0009143">
    <property type="term" value="P:nucleoside triphosphate catabolic process"/>
    <property type="evidence" value="ECO:0007669"/>
    <property type="project" value="InterPro"/>
</dbReference>
<dbReference type="Pfam" id="PF12643">
    <property type="entry name" value="MazG-like"/>
    <property type="match status" value="1"/>
</dbReference>
<dbReference type="Pfam" id="PF18475">
    <property type="entry name" value="PIN7"/>
    <property type="match status" value="1"/>
</dbReference>
<dbReference type="InterPro" id="IPR025984">
    <property type="entry name" value="DCTPP"/>
</dbReference>
<proteinExistence type="predicted"/>
<name>A0A1I7J0K4_9BURK</name>
<organism evidence="3 4">
    <name type="scientific">Paenacidovorax caeni</name>
    <dbReference type="NCBI Taxonomy" id="343013"/>
    <lineage>
        <taxon>Bacteria</taxon>
        <taxon>Pseudomonadati</taxon>
        <taxon>Pseudomonadota</taxon>
        <taxon>Betaproteobacteria</taxon>
        <taxon>Burkholderiales</taxon>
        <taxon>Comamonadaceae</taxon>
        <taxon>Paenacidovorax</taxon>
    </lineage>
</organism>
<keyword evidence="4" id="KW-1185">Reference proteome</keyword>
<evidence type="ECO:0000313" key="3">
    <source>
        <dbReference type="EMBL" id="SFU78672.1"/>
    </source>
</evidence>
<dbReference type="SUPFAM" id="SSF101386">
    <property type="entry name" value="all-alpha NTP pyrophosphatases"/>
    <property type="match status" value="1"/>
</dbReference>
<accession>A0A1I7J0K4</accession>
<dbReference type="InterPro" id="IPR052555">
    <property type="entry name" value="dCTP_Pyrophosphatase"/>
</dbReference>
<dbReference type="OrthoDB" id="9791898at2"/>
<dbReference type="AlphaFoldDB" id="A0A1I7J0K4"/>
<dbReference type="Gene3D" id="1.10.287.1080">
    <property type="entry name" value="MazG-like"/>
    <property type="match status" value="1"/>
</dbReference>
<feature type="region of interest" description="Disordered" evidence="1">
    <location>
        <begin position="365"/>
        <end position="387"/>
    </location>
</feature>
<dbReference type="CDD" id="cd11537">
    <property type="entry name" value="NTP-PPase_RS21-C6_like"/>
    <property type="match status" value="1"/>
</dbReference>
<dbReference type="Proteomes" id="UP000183656">
    <property type="component" value="Unassembled WGS sequence"/>
</dbReference>
<feature type="domain" description="PIN-like" evidence="2">
    <location>
        <begin position="124"/>
        <end position="223"/>
    </location>
</feature>
<dbReference type="STRING" id="343013.SAMN04489707_102112"/>
<dbReference type="InterPro" id="IPR041494">
    <property type="entry name" value="PIN7"/>
</dbReference>
<evidence type="ECO:0000256" key="1">
    <source>
        <dbReference type="SAM" id="MobiDB-lite"/>
    </source>
</evidence>
<dbReference type="PANTHER" id="PTHR46523:SF1">
    <property type="entry name" value="DCTP PYROPHOSPHATASE 1"/>
    <property type="match status" value="1"/>
</dbReference>
<sequence length="469" mass="51338">MDVYALQRELRAFAAARDWQPYHVPKNLAMALMVEAAELLELFQWQTLAESRALTRNAQDKERVADEIADVLLYLLQLADHTEVNIEEAVVRKMRKNAAKHPAKRPAPDVPVVQLPVPAKVHLLVDWENVQPTGEALKLLVPRGTDVWLFYGPHQKVDGTSHKRVYGDSVTLVPRSGAGKNALDFQLTYYVGYIAARQSGASFVVVSNDQGYDPMLEHARELGFDAQRCEFYKLTSPARQTQTQGGVSEDGLPVPTSMQAAVARPKQVAVKKKALPKVPGKAADPAKASRQDVQRLTLLLQAMGPRERPECRAALLALLQTHLGEVSMVSPRVTHALAQLQAQKRVVLKGDRVSYLPDPITSTPLSAAKARENSATTGTLSPAKKTSPPTAAQVALAVLASLRKMSKNKPTRRKGLFNFIETHAIQAADPKAMAQRVCALLEARRDVVFSPSGEGVIYPKLQAEKTASA</sequence>
<gene>
    <name evidence="3" type="ORF">SAMN04489707_102112</name>
</gene>